<dbReference type="Gene3D" id="1.10.420.10">
    <property type="entry name" value="Peroxidase, domain 2"/>
    <property type="match status" value="1"/>
</dbReference>
<dbReference type="EC" id="1.11.1.11" evidence="3"/>
<dbReference type="SUPFAM" id="SSF48113">
    <property type="entry name" value="Heme-dependent peroxidases"/>
    <property type="match status" value="1"/>
</dbReference>
<organism evidence="11 12">
    <name type="scientific">Ostreobium quekettii</name>
    <dbReference type="NCBI Taxonomy" id="121088"/>
    <lineage>
        <taxon>Eukaryota</taxon>
        <taxon>Viridiplantae</taxon>
        <taxon>Chlorophyta</taxon>
        <taxon>core chlorophytes</taxon>
        <taxon>Ulvophyceae</taxon>
        <taxon>TCBD clade</taxon>
        <taxon>Bryopsidales</taxon>
        <taxon>Ostreobineae</taxon>
        <taxon>Ostreobiaceae</taxon>
        <taxon>Ostreobium</taxon>
    </lineage>
</organism>
<dbReference type="PRINTS" id="PR00458">
    <property type="entry name" value="PEROXIDASE"/>
</dbReference>
<dbReference type="InterPro" id="IPR010255">
    <property type="entry name" value="Haem_peroxidase_sf"/>
</dbReference>
<dbReference type="PROSITE" id="PS00436">
    <property type="entry name" value="PEROXIDASE_2"/>
    <property type="match status" value="1"/>
</dbReference>
<protein>
    <recommendedName>
        <fullName evidence="3">L-ascorbate peroxidase</fullName>
        <ecNumber evidence="3">1.11.1.11</ecNumber>
    </recommendedName>
</protein>
<reference evidence="11" key="1">
    <citation type="submission" date="2020-12" db="EMBL/GenBank/DDBJ databases">
        <authorList>
            <person name="Iha C."/>
        </authorList>
    </citation>
    <scope>NUCLEOTIDE SEQUENCE</scope>
</reference>
<evidence type="ECO:0000256" key="9">
    <source>
        <dbReference type="SAM" id="MobiDB-lite"/>
    </source>
</evidence>
<evidence type="ECO:0000256" key="8">
    <source>
        <dbReference type="ARBA" id="ARBA00023004"/>
    </source>
</evidence>
<evidence type="ECO:0000256" key="3">
    <source>
        <dbReference type="ARBA" id="ARBA00012940"/>
    </source>
</evidence>
<dbReference type="GO" id="GO:0020037">
    <property type="term" value="F:heme binding"/>
    <property type="evidence" value="ECO:0007669"/>
    <property type="project" value="InterPro"/>
</dbReference>
<dbReference type="PRINTS" id="PR00459">
    <property type="entry name" value="ASPEROXIDASE"/>
</dbReference>
<dbReference type="PROSITE" id="PS00435">
    <property type="entry name" value="PEROXIDASE_1"/>
    <property type="match status" value="1"/>
</dbReference>
<dbReference type="InterPro" id="IPR002016">
    <property type="entry name" value="Haem_peroxidase"/>
</dbReference>
<accession>A0A8S1J3P1</accession>
<dbReference type="GO" id="GO:0016688">
    <property type="term" value="F:L-ascorbate peroxidase activity"/>
    <property type="evidence" value="ECO:0007669"/>
    <property type="project" value="UniProtKB-EC"/>
</dbReference>
<keyword evidence="5" id="KW-0349">Heme</keyword>
<feature type="region of interest" description="Disordered" evidence="9">
    <location>
        <begin position="1"/>
        <end position="24"/>
    </location>
</feature>
<dbReference type="GO" id="GO:0046872">
    <property type="term" value="F:metal ion binding"/>
    <property type="evidence" value="ECO:0007669"/>
    <property type="project" value="UniProtKB-KW"/>
</dbReference>
<keyword evidence="4" id="KW-0575">Peroxidase</keyword>
<dbReference type="EMBL" id="CAJHUC010001697">
    <property type="protein sequence ID" value="CAD7702061.1"/>
    <property type="molecule type" value="Genomic_DNA"/>
</dbReference>
<keyword evidence="12" id="KW-1185">Reference proteome</keyword>
<dbReference type="Proteomes" id="UP000708148">
    <property type="component" value="Unassembled WGS sequence"/>
</dbReference>
<proteinExistence type="inferred from homology"/>
<keyword evidence="7" id="KW-0560">Oxidoreductase</keyword>
<keyword evidence="8" id="KW-0408">Iron</keyword>
<dbReference type="InterPro" id="IPR002207">
    <property type="entry name" value="Peroxidase_I"/>
</dbReference>
<evidence type="ECO:0000259" key="10">
    <source>
        <dbReference type="PROSITE" id="PS50873"/>
    </source>
</evidence>
<comment type="caution">
    <text evidence="11">The sequence shown here is derived from an EMBL/GenBank/DDBJ whole genome shotgun (WGS) entry which is preliminary data.</text>
</comment>
<dbReference type="GO" id="GO:0042744">
    <property type="term" value="P:hydrogen peroxide catabolic process"/>
    <property type="evidence" value="ECO:0007669"/>
    <property type="project" value="TreeGrafter"/>
</dbReference>
<evidence type="ECO:0000313" key="12">
    <source>
        <dbReference type="Proteomes" id="UP000708148"/>
    </source>
</evidence>
<keyword evidence="6" id="KW-0479">Metal-binding</keyword>
<dbReference type="InterPro" id="IPR044831">
    <property type="entry name" value="Ccp1-like"/>
</dbReference>
<dbReference type="InterPro" id="IPR019794">
    <property type="entry name" value="Peroxidases_AS"/>
</dbReference>
<comment type="similarity">
    <text evidence="2">Belongs to the peroxidase family. Ascorbate peroxidase subfamily.</text>
</comment>
<dbReference type="GO" id="GO:0034599">
    <property type="term" value="P:cellular response to oxidative stress"/>
    <property type="evidence" value="ECO:0007669"/>
    <property type="project" value="InterPro"/>
</dbReference>
<dbReference type="PANTHER" id="PTHR31356">
    <property type="entry name" value="THYLAKOID LUMENAL 29 KDA PROTEIN, CHLOROPLASTIC-RELATED"/>
    <property type="match status" value="1"/>
</dbReference>
<evidence type="ECO:0000256" key="5">
    <source>
        <dbReference type="ARBA" id="ARBA00022617"/>
    </source>
</evidence>
<dbReference type="PANTHER" id="PTHR31356:SF66">
    <property type="entry name" value="CATALASE-PEROXIDASE"/>
    <property type="match status" value="1"/>
</dbReference>
<comment type="cofactor">
    <cofactor evidence="1">
        <name>heme b</name>
        <dbReference type="ChEBI" id="CHEBI:60344"/>
    </cofactor>
</comment>
<sequence length="310" mass="34193">MATNGRHPKTHRENDGDDEGLDPKKARETTLRDELRACIAELSDFVLARRCAPIMVRLAWHDAGTYDKEVEEWPKCGGANGSIRFAAELAHGANAGLGKAVEMLEPFAKKYPSISYADLYQMASVVGIEAAGGPKISLRYGRKDAGDESGCPPENNLPGAKAPFHDNAKNPAAHLRNIFHRMGLTDQDIVALSGAHTLGRAYKDRSGMGADSTEYTKDVAEGVTPGGSSWTKEWLKFDNSYFVDVKSKKDANLLVLETDACLFEDEEFRVFANKYAEDQDAFFANYEEAHMKLSELGVKWIDDEPIVLED</sequence>
<gene>
    <name evidence="11" type="ORF">OSTQU699_LOCUS7418</name>
</gene>
<dbReference type="Gene3D" id="1.10.520.10">
    <property type="match status" value="1"/>
</dbReference>
<evidence type="ECO:0000256" key="4">
    <source>
        <dbReference type="ARBA" id="ARBA00022559"/>
    </source>
</evidence>
<feature type="domain" description="Plant heme peroxidase family profile" evidence="10">
    <location>
        <begin position="114"/>
        <end position="310"/>
    </location>
</feature>
<evidence type="ECO:0000256" key="7">
    <source>
        <dbReference type="ARBA" id="ARBA00023002"/>
    </source>
</evidence>
<dbReference type="PROSITE" id="PS50873">
    <property type="entry name" value="PEROXIDASE_4"/>
    <property type="match status" value="1"/>
</dbReference>
<dbReference type="OrthoDB" id="2859658at2759"/>
<dbReference type="AlphaFoldDB" id="A0A8S1J3P1"/>
<dbReference type="GO" id="GO:0000302">
    <property type="term" value="P:response to reactive oxygen species"/>
    <property type="evidence" value="ECO:0007669"/>
    <property type="project" value="TreeGrafter"/>
</dbReference>
<name>A0A8S1J3P1_9CHLO</name>
<dbReference type="Pfam" id="PF00141">
    <property type="entry name" value="peroxidase"/>
    <property type="match status" value="1"/>
</dbReference>
<evidence type="ECO:0000256" key="2">
    <source>
        <dbReference type="ARBA" id="ARBA00006873"/>
    </source>
</evidence>
<evidence type="ECO:0000256" key="6">
    <source>
        <dbReference type="ARBA" id="ARBA00022723"/>
    </source>
</evidence>
<dbReference type="InterPro" id="IPR019793">
    <property type="entry name" value="Peroxidases_heam-ligand_BS"/>
</dbReference>
<evidence type="ECO:0000256" key="1">
    <source>
        <dbReference type="ARBA" id="ARBA00001970"/>
    </source>
</evidence>
<feature type="compositionally biased region" description="Basic residues" evidence="9">
    <location>
        <begin position="1"/>
        <end position="10"/>
    </location>
</feature>
<evidence type="ECO:0000313" key="11">
    <source>
        <dbReference type="EMBL" id="CAD7702061.1"/>
    </source>
</evidence>